<comment type="caution">
    <text evidence="3">The sequence shown here is derived from an EMBL/GenBank/DDBJ whole genome shotgun (WGS) entry which is preliminary data.</text>
</comment>
<proteinExistence type="predicted"/>
<evidence type="ECO:0000256" key="1">
    <source>
        <dbReference type="SAM" id="MobiDB-lite"/>
    </source>
</evidence>
<reference evidence="3 4" key="1">
    <citation type="submission" date="2020-11" db="EMBL/GenBank/DDBJ databases">
        <title>WGS of Herminiimonas contaminans strain Marseille-Q4544 isolated from planarians Schmidtea mediterranea.</title>
        <authorList>
            <person name="Kangale L."/>
        </authorList>
    </citation>
    <scope>NUCLEOTIDE SEQUENCE [LARGE SCALE GENOMIC DNA]</scope>
    <source>
        <strain evidence="3 4">Marseille-Q4544</strain>
    </source>
</reference>
<dbReference type="Gene3D" id="3.30.420.10">
    <property type="entry name" value="Ribonuclease H-like superfamily/Ribonuclease H"/>
    <property type="match status" value="1"/>
</dbReference>
<protein>
    <submittedName>
        <fullName evidence="3">Transposase family protein</fullName>
    </submittedName>
</protein>
<keyword evidence="4" id="KW-1185">Reference proteome</keyword>
<sequence length="735" mass="83581">MQPIEFKPIPNAALSAGMVIRFESTNRYLRLTHIFETGVFGMWVDVAERAYFARRPLWFAKAELKALLRDEGGEIGQFQLPFAFTGSIKDEASELKLNAAWEMIEPLVSLFEKEENLSARSFSSCIRRRAESLDVSKTTLYRLVIRFYYFGGVRKALLPLARGATPGLAGYKFQPTEGGTERIYKRRGRQSILAPELGVNEFVVDESDIEDMIRSYKAKLRTGPTYISHAHENYLANYFSKRHPERYRLYLKGETSEPVTVRQFRYYIHSSARLDADLIRNVRSHERNPGSLSSVRASGPGEVYEIDATGGRIHLVSSDDPSLVVGKPILYLLIDRWSRFVVSAYLSLKPASWEEVRYALLIAFTSREKRFASLGVDINDNRWPIGRFPAVLCPDRGSEFLSESMERSVAQDLRIEVTPLPPLCPDGKAIVERFIREIKRRMTASELKGVYAERPLDPRTKRIEKRAAVAAVHSLKDAYRAIIEIIDDHNNRPHTALRKLKILTQAGIAPQPRDAYMWGLENVTGLRTPPLRDGDYFRLLLGIDTASIARGVLRYKQRPYLPVNETAIEMARTSTSRAKSIKVRIDKTDPLEVFVETKFGEWAQFRLSVGAVKEIAGLTLDEEEALLGRTAMHWARADHESRVARLNNKRPADTGGSKKGIAAKTTVKKQKLDLQETRELRTLETAGMKESLTGGRKSSPPENSSHDSVKANWQELEERERLERLRVIQENRNKK</sequence>
<dbReference type="PROSITE" id="PS50994">
    <property type="entry name" value="INTEGRASE"/>
    <property type="match status" value="1"/>
</dbReference>
<feature type="region of interest" description="Disordered" evidence="1">
    <location>
        <begin position="641"/>
        <end position="716"/>
    </location>
</feature>
<accession>A0ABS0EY36</accession>
<dbReference type="InterPro" id="IPR001584">
    <property type="entry name" value="Integrase_cat-core"/>
</dbReference>
<gene>
    <name evidence="3" type="ORF">IXC47_18980</name>
</gene>
<dbReference type="InterPro" id="IPR036397">
    <property type="entry name" value="RNaseH_sf"/>
</dbReference>
<organism evidence="3 4">
    <name type="scientific">Herminiimonas contaminans</name>
    <dbReference type="NCBI Taxonomy" id="1111140"/>
    <lineage>
        <taxon>Bacteria</taxon>
        <taxon>Pseudomonadati</taxon>
        <taxon>Pseudomonadota</taxon>
        <taxon>Betaproteobacteria</taxon>
        <taxon>Burkholderiales</taxon>
        <taxon>Oxalobacteraceae</taxon>
        <taxon>Herminiimonas</taxon>
    </lineage>
</organism>
<evidence type="ECO:0000313" key="3">
    <source>
        <dbReference type="EMBL" id="MBF8179770.1"/>
    </source>
</evidence>
<dbReference type="SUPFAM" id="SSF53098">
    <property type="entry name" value="Ribonuclease H-like"/>
    <property type="match status" value="1"/>
</dbReference>
<dbReference type="InterPro" id="IPR012337">
    <property type="entry name" value="RNaseH-like_sf"/>
</dbReference>
<feature type="compositionally biased region" description="Basic and acidic residues" evidence="1">
    <location>
        <begin position="670"/>
        <end position="682"/>
    </location>
</feature>
<feature type="domain" description="Integrase catalytic" evidence="2">
    <location>
        <begin position="296"/>
        <end position="518"/>
    </location>
</feature>
<evidence type="ECO:0000259" key="2">
    <source>
        <dbReference type="PROSITE" id="PS50994"/>
    </source>
</evidence>
<name>A0ABS0EY36_9BURK</name>
<dbReference type="RefSeq" id="WP_195876725.1">
    <property type="nucleotide sequence ID" value="NZ_JADOEL010000032.1"/>
</dbReference>
<evidence type="ECO:0000313" key="4">
    <source>
        <dbReference type="Proteomes" id="UP000657372"/>
    </source>
</evidence>
<dbReference type="Proteomes" id="UP000657372">
    <property type="component" value="Unassembled WGS sequence"/>
</dbReference>
<dbReference type="EMBL" id="JADOEL010000032">
    <property type="protein sequence ID" value="MBF8179770.1"/>
    <property type="molecule type" value="Genomic_DNA"/>
</dbReference>